<dbReference type="Proteomes" id="UP001247805">
    <property type="component" value="Unassembled WGS sequence"/>
</dbReference>
<dbReference type="Gene3D" id="2.20.200.10">
    <property type="entry name" value="Outer membrane efflux proteins (OEP)"/>
    <property type="match status" value="1"/>
</dbReference>
<proteinExistence type="inferred from homology"/>
<dbReference type="Gene3D" id="1.20.1600.10">
    <property type="entry name" value="Outer membrane efflux proteins (OEP)"/>
    <property type="match status" value="1"/>
</dbReference>
<keyword evidence="4" id="KW-1185">Reference proteome</keyword>
<dbReference type="PROSITE" id="PS51257">
    <property type="entry name" value="PROKAR_LIPOPROTEIN"/>
    <property type="match status" value="1"/>
</dbReference>
<comment type="caution">
    <text evidence="3">The sequence shown here is derived from an EMBL/GenBank/DDBJ whole genome shotgun (WGS) entry which is preliminary data.</text>
</comment>
<dbReference type="PANTHER" id="PTHR30203">
    <property type="entry name" value="OUTER MEMBRANE CATION EFFLUX PROTEIN"/>
    <property type="match status" value="1"/>
</dbReference>
<organism evidence="3 4">
    <name type="scientific">Paraglaciecola aquimarina</name>
    <dbReference type="NCBI Taxonomy" id="1235557"/>
    <lineage>
        <taxon>Bacteria</taxon>
        <taxon>Pseudomonadati</taxon>
        <taxon>Pseudomonadota</taxon>
        <taxon>Gammaproteobacteria</taxon>
        <taxon>Alteromonadales</taxon>
        <taxon>Alteromonadaceae</taxon>
        <taxon>Paraglaciecola</taxon>
    </lineage>
</organism>
<dbReference type="Pfam" id="PF02321">
    <property type="entry name" value="OEP"/>
    <property type="match status" value="2"/>
</dbReference>
<evidence type="ECO:0000313" key="3">
    <source>
        <dbReference type="EMBL" id="MDU0355560.1"/>
    </source>
</evidence>
<evidence type="ECO:0000313" key="4">
    <source>
        <dbReference type="Proteomes" id="UP001247805"/>
    </source>
</evidence>
<dbReference type="InterPro" id="IPR010131">
    <property type="entry name" value="MdtP/NodT-like"/>
</dbReference>
<gene>
    <name evidence="3" type="ORF">RS130_18145</name>
</gene>
<dbReference type="InterPro" id="IPR003423">
    <property type="entry name" value="OMP_efflux"/>
</dbReference>
<dbReference type="PANTHER" id="PTHR30203:SF30">
    <property type="entry name" value="OUTER MEMBRANE PROTEIN-RELATED"/>
    <property type="match status" value="1"/>
</dbReference>
<feature type="signal peptide" evidence="2">
    <location>
        <begin position="1"/>
        <end position="27"/>
    </location>
</feature>
<dbReference type="EMBL" id="JAWDIO010000002">
    <property type="protein sequence ID" value="MDU0355560.1"/>
    <property type="molecule type" value="Genomic_DNA"/>
</dbReference>
<accession>A0ABU3SZX3</accession>
<keyword evidence="2" id="KW-0732">Signal</keyword>
<dbReference type="RefSeq" id="WP_316027094.1">
    <property type="nucleotide sequence ID" value="NZ_JAWDIO010000002.1"/>
</dbReference>
<sequence>MGKLNLMSKAKLSALAMALTLAGCASSQHSEQASTLKNSFFAEQNYAAELAQNDANSHWWQSYNSAQLDELVATALQSNRNLAAAQLRFKAAIQQLGYEEAQYWPQGGLQAAATRESVAGDIDSTARFGANLTWQLDLFGRISALIQAAEANSLQVQQQKHQLAAEVVSGVTRSFFEWQGNQLKRQIVNQQIAAILASIDVLQARVDEGFASKLDVNRTYAQLNQQKALLPKIETALYQNKATLAVLLGQTPEQIQLSFEENLLSNNLIQPVTLVQPEKAVSLRPEISIAHYQLMQQSALSDAADAALYPDISISGFAGLLNPVGSQLSKNDDAWSVTPQLNWSILSWPALKAQAKAQSSLAEAALAEYENTIVSVIAESQTALVSMKQSQTLHEFADKRLFYAEQAHDQAKAMYEEGQMPFLDLLSARQDALVAQEASVDAKIAYMLAKISTYKAFSGGWSRTLVQ</sequence>
<evidence type="ECO:0000256" key="1">
    <source>
        <dbReference type="ARBA" id="ARBA00007613"/>
    </source>
</evidence>
<dbReference type="SUPFAM" id="SSF56954">
    <property type="entry name" value="Outer membrane efflux proteins (OEP)"/>
    <property type="match status" value="1"/>
</dbReference>
<reference evidence="3 4" key="1">
    <citation type="submission" date="2023-10" db="EMBL/GenBank/DDBJ databases">
        <title>Glaciecola aquimarina strain GGW-M5 nov., isolated from a coastal seawater.</title>
        <authorList>
            <person name="Bayburt H."/>
            <person name="Kim J.M."/>
            <person name="Choi B.J."/>
            <person name="Jeon C.O."/>
        </authorList>
    </citation>
    <scope>NUCLEOTIDE SEQUENCE [LARGE SCALE GENOMIC DNA]</scope>
    <source>
        <strain evidence="3 4">KCTC 32108</strain>
    </source>
</reference>
<comment type="similarity">
    <text evidence="1">Belongs to the outer membrane factor (OMF) (TC 1.B.17) family.</text>
</comment>
<name>A0ABU3SZX3_9ALTE</name>
<evidence type="ECO:0000256" key="2">
    <source>
        <dbReference type="SAM" id="SignalP"/>
    </source>
</evidence>
<feature type="chain" id="PRO_5046944187" evidence="2">
    <location>
        <begin position="28"/>
        <end position="467"/>
    </location>
</feature>
<protein>
    <submittedName>
        <fullName evidence="3">TolC family protein</fullName>
    </submittedName>
</protein>